<reference evidence="1 2" key="2">
    <citation type="submission" date="2013-02" db="EMBL/GenBank/DDBJ databases">
        <title>The Genome Sequence of Plasmodium falciparum MaliPS096_E11.</title>
        <authorList>
            <consortium name="The Broad Institute Genome Sequencing Platform"/>
            <consortium name="The Broad Institute Genome Sequencing Center for Infectious Disease"/>
            <person name="Neafsey D."/>
            <person name="Cheeseman I."/>
            <person name="Volkman S."/>
            <person name="Adams J."/>
            <person name="Walker B."/>
            <person name="Young S.K."/>
            <person name="Zeng Q."/>
            <person name="Gargeya S."/>
            <person name="Fitzgerald M."/>
            <person name="Haas B."/>
            <person name="Abouelleil A."/>
            <person name="Alvarado L."/>
            <person name="Arachchi H.M."/>
            <person name="Berlin A.M."/>
            <person name="Chapman S.B."/>
            <person name="Dewar J."/>
            <person name="Goldberg J."/>
            <person name="Griggs A."/>
            <person name="Gujja S."/>
            <person name="Hansen M."/>
            <person name="Howarth C."/>
            <person name="Imamovic A."/>
            <person name="Larimer J."/>
            <person name="McCowan C."/>
            <person name="Murphy C."/>
            <person name="Neiman D."/>
            <person name="Pearson M."/>
            <person name="Priest M."/>
            <person name="Roberts A."/>
            <person name="Saif S."/>
            <person name="Shea T."/>
            <person name="Sisk P."/>
            <person name="Sykes S."/>
            <person name="Wortman J."/>
            <person name="Nusbaum C."/>
            <person name="Birren B."/>
        </authorList>
    </citation>
    <scope>NUCLEOTIDE SEQUENCE [LARGE SCALE GENOMIC DNA]</scope>
    <source>
        <strain evidence="1 2">MaliPS096_E11</strain>
    </source>
</reference>
<accession>A0A024WH47</accession>
<reference evidence="1 2" key="1">
    <citation type="submission" date="2013-02" db="EMBL/GenBank/DDBJ databases">
        <title>The Genome Annotation of Plasmodium falciparum MaliPS096_E11.</title>
        <authorList>
            <consortium name="The Broad Institute Genome Sequencing Platform"/>
            <consortium name="The Broad Institute Genome Sequencing Center for Infectious Disease"/>
            <person name="Neafsey D."/>
            <person name="Hoffman S."/>
            <person name="Volkman S."/>
            <person name="Rosenthal P."/>
            <person name="Walker B."/>
            <person name="Young S.K."/>
            <person name="Zeng Q."/>
            <person name="Gargeya S."/>
            <person name="Fitzgerald M."/>
            <person name="Haas B."/>
            <person name="Abouelleil A."/>
            <person name="Allen A.W."/>
            <person name="Alvarado L."/>
            <person name="Arachchi H.M."/>
            <person name="Berlin A.M."/>
            <person name="Chapman S.B."/>
            <person name="Gainer-Dewar J."/>
            <person name="Goldberg J."/>
            <person name="Griggs A."/>
            <person name="Gujja S."/>
            <person name="Hansen M."/>
            <person name="Howarth C."/>
            <person name="Imamovic A."/>
            <person name="Ireland A."/>
            <person name="Larimer J."/>
            <person name="McCowan C."/>
            <person name="Murphy C."/>
            <person name="Pearson M."/>
            <person name="Poon T.W."/>
            <person name="Priest M."/>
            <person name="Roberts A."/>
            <person name="Saif S."/>
            <person name="Shea T."/>
            <person name="Sisk P."/>
            <person name="Sykes S."/>
            <person name="Wortman J."/>
            <person name="Nusbaum C."/>
            <person name="Birren B."/>
        </authorList>
    </citation>
    <scope>NUCLEOTIDE SEQUENCE [LARGE SCALE GENOMIC DNA]</scope>
    <source>
        <strain evidence="1 2">MaliPS096_E11</strain>
    </source>
</reference>
<protein>
    <submittedName>
        <fullName evidence="1">Uncharacterized protein</fullName>
    </submittedName>
</protein>
<dbReference type="AlphaFoldDB" id="A0A024WH47"/>
<proteinExistence type="predicted"/>
<dbReference type="Proteomes" id="UP000030699">
    <property type="component" value="Unassembled WGS sequence"/>
</dbReference>
<name>A0A024WH47_PLAFA</name>
<evidence type="ECO:0000313" key="1">
    <source>
        <dbReference type="EMBL" id="ETW46482.1"/>
    </source>
</evidence>
<evidence type="ECO:0000313" key="2">
    <source>
        <dbReference type="Proteomes" id="UP000030699"/>
    </source>
</evidence>
<organism evidence="1 2">
    <name type="scientific">Plasmodium falciparum MaliPS096_E11</name>
    <dbReference type="NCBI Taxonomy" id="1036727"/>
    <lineage>
        <taxon>Eukaryota</taxon>
        <taxon>Sar</taxon>
        <taxon>Alveolata</taxon>
        <taxon>Apicomplexa</taxon>
        <taxon>Aconoidasida</taxon>
        <taxon>Haemosporida</taxon>
        <taxon>Plasmodiidae</taxon>
        <taxon>Plasmodium</taxon>
        <taxon>Plasmodium (Laverania)</taxon>
    </lineage>
</organism>
<dbReference type="EMBL" id="KI925625">
    <property type="protein sequence ID" value="ETW46482.1"/>
    <property type="molecule type" value="Genomic_DNA"/>
</dbReference>
<gene>
    <name evidence="1" type="ORF">PFMALIP_05386</name>
</gene>
<sequence>MNNENLKDTTDENEELKVLIKNIKEYLKKVHKNQNKILNLFCDHEKLI</sequence>